<reference evidence="1 2" key="1">
    <citation type="journal article" date="2020" name="Nature">
        <title>Six reference-quality genomes reveal evolution of bat adaptations.</title>
        <authorList>
            <person name="Jebb D."/>
            <person name="Huang Z."/>
            <person name="Pippel M."/>
            <person name="Hughes G.M."/>
            <person name="Lavrichenko K."/>
            <person name="Devanna P."/>
            <person name="Winkler S."/>
            <person name="Jermiin L.S."/>
            <person name="Skirmuntt E.C."/>
            <person name="Katzourakis A."/>
            <person name="Burkitt-Gray L."/>
            <person name="Ray D.A."/>
            <person name="Sullivan K.A.M."/>
            <person name="Roscito J.G."/>
            <person name="Kirilenko B.M."/>
            <person name="Davalos L.M."/>
            <person name="Corthals A.P."/>
            <person name="Power M.L."/>
            <person name="Jones G."/>
            <person name="Ransome R.D."/>
            <person name="Dechmann D.K.N."/>
            <person name="Locatelli A.G."/>
            <person name="Puechmaille S.J."/>
            <person name="Fedrigo O."/>
            <person name="Jarvis E.D."/>
            <person name="Hiller M."/>
            <person name="Vernes S.C."/>
            <person name="Myers E.W."/>
            <person name="Teeling E.C."/>
        </authorList>
    </citation>
    <scope>NUCLEOTIDE SEQUENCE [LARGE SCALE GENOMIC DNA]</scope>
    <source>
        <strain evidence="1">MMolMol1</strain>
        <tissue evidence="1">Muscle</tissue>
    </source>
</reference>
<dbReference type="InParanoid" id="A0A7J8HBL1"/>
<keyword evidence="2" id="KW-1185">Reference proteome</keyword>
<evidence type="ECO:0000313" key="2">
    <source>
        <dbReference type="Proteomes" id="UP000550707"/>
    </source>
</evidence>
<gene>
    <name evidence="1" type="ORF">HJG59_011120</name>
</gene>
<proteinExistence type="predicted"/>
<dbReference type="AlphaFoldDB" id="A0A7J8HBL1"/>
<name>A0A7J8HBL1_MOLMO</name>
<protein>
    <submittedName>
        <fullName evidence="1">Uncharacterized protein</fullName>
    </submittedName>
</protein>
<sequence>MRGAESPPGGRRHLLRRVRWVPPAGLSAPTLSVAATVQEEVVACSVPRAIYPRLHEPRDPRDTPPTRLSAQYLISRLLSFCLLLIESFRDDNPSVPIISGPNWVRNDAVLGKSRSRHPIPSGQSSSFCRSDAPSSLLLRNRVSGHLKLLIQCEQ</sequence>
<evidence type="ECO:0000313" key="1">
    <source>
        <dbReference type="EMBL" id="KAF6469744.1"/>
    </source>
</evidence>
<comment type="caution">
    <text evidence="1">The sequence shown here is derived from an EMBL/GenBank/DDBJ whole genome shotgun (WGS) entry which is preliminary data.</text>
</comment>
<organism evidence="1 2">
    <name type="scientific">Molossus molossus</name>
    <name type="common">Pallas' mastiff bat</name>
    <name type="synonym">Vespertilio molossus</name>
    <dbReference type="NCBI Taxonomy" id="27622"/>
    <lineage>
        <taxon>Eukaryota</taxon>
        <taxon>Metazoa</taxon>
        <taxon>Chordata</taxon>
        <taxon>Craniata</taxon>
        <taxon>Vertebrata</taxon>
        <taxon>Euteleostomi</taxon>
        <taxon>Mammalia</taxon>
        <taxon>Eutheria</taxon>
        <taxon>Laurasiatheria</taxon>
        <taxon>Chiroptera</taxon>
        <taxon>Yangochiroptera</taxon>
        <taxon>Molossidae</taxon>
        <taxon>Molossus</taxon>
    </lineage>
</organism>
<accession>A0A7J8HBL1</accession>
<dbReference type="EMBL" id="JACASF010000007">
    <property type="protein sequence ID" value="KAF6469744.1"/>
    <property type="molecule type" value="Genomic_DNA"/>
</dbReference>
<dbReference type="Proteomes" id="UP000550707">
    <property type="component" value="Unassembled WGS sequence"/>
</dbReference>